<accession>A0A0E9WN06</accession>
<evidence type="ECO:0000313" key="1">
    <source>
        <dbReference type="EMBL" id="JAH90838.1"/>
    </source>
</evidence>
<reference evidence="1" key="2">
    <citation type="journal article" date="2015" name="Fish Shellfish Immunol.">
        <title>Early steps in the European eel (Anguilla anguilla)-Vibrio vulnificus interaction in the gills: Role of the RtxA13 toxin.</title>
        <authorList>
            <person name="Callol A."/>
            <person name="Pajuelo D."/>
            <person name="Ebbesson L."/>
            <person name="Teles M."/>
            <person name="MacKenzie S."/>
            <person name="Amaro C."/>
        </authorList>
    </citation>
    <scope>NUCLEOTIDE SEQUENCE</scope>
</reference>
<sequence>MRLVHDMYSKKQKAEYIGCKSRQTKTGLQQQNLFFLKFFLKNDNRNKHNSETASDLTL</sequence>
<proteinExistence type="predicted"/>
<dbReference type="EMBL" id="GBXM01017739">
    <property type="protein sequence ID" value="JAH90838.1"/>
    <property type="molecule type" value="Transcribed_RNA"/>
</dbReference>
<protein>
    <submittedName>
        <fullName evidence="1">Uncharacterized protein</fullName>
    </submittedName>
</protein>
<dbReference type="AlphaFoldDB" id="A0A0E9WN06"/>
<reference evidence="1" key="1">
    <citation type="submission" date="2014-11" db="EMBL/GenBank/DDBJ databases">
        <authorList>
            <person name="Amaro Gonzalez C."/>
        </authorList>
    </citation>
    <scope>NUCLEOTIDE SEQUENCE</scope>
</reference>
<organism evidence="1">
    <name type="scientific">Anguilla anguilla</name>
    <name type="common">European freshwater eel</name>
    <name type="synonym">Muraena anguilla</name>
    <dbReference type="NCBI Taxonomy" id="7936"/>
    <lineage>
        <taxon>Eukaryota</taxon>
        <taxon>Metazoa</taxon>
        <taxon>Chordata</taxon>
        <taxon>Craniata</taxon>
        <taxon>Vertebrata</taxon>
        <taxon>Euteleostomi</taxon>
        <taxon>Actinopterygii</taxon>
        <taxon>Neopterygii</taxon>
        <taxon>Teleostei</taxon>
        <taxon>Anguilliformes</taxon>
        <taxon>Anguillidae</taxon>
        <taxon>Anguilla</taxon>
    </lineage>
</organism>
<name>A0A0E9WN06_ANGAN</name>